<evidence type="ECO:0000313" key="2">
    <source>
        <dbReference type="EMBL" id="KRT16780.1"/>
    </source>
</evidence>
<organism evidence="2 3">
    <name type="scientific">Pedobacter ginsenosidimutans</name>
    <dbReference type="NCBI Taxonomy" id="687842"/>
    <lineage>
        <taxon>Bacteria</taxon>
        <taxon>Pseudomonadati</taxon>
        <taxon>Bacteroidota</taxon>
        <taxon>Sphingobacteriia</taxon>
        <taxon>Sphingobacteriales</taxon>
        <taxon>Sphingobacteriaceae</taxon>
        <taxon>Pedobacter</taxon>
    </lineage>
</organism>
<gene>
    <name evidence="2" type="ORF">ASU31_08180</name>
</gene>
<protein>
    <recommendedName>
        <fullName evidence="4">DUF4419 domain-containing protein</fullName>
    </recommendedName>
</protein>
<name>A0A0T5VSC4_9SPHI</name>
<accession>A0A0T5VSC4</accession>
<keyword evidence="3" id="KW-1185">Reference proteome</keyword>
<dbReference type="RefSeq" id="WP_057931867.1">
    <property type="nucleotide sequence ID" value="NZ_LMZQ01000004.1"/>
</dbReference>
<evidence type="ECO:0008006" key="4">
    <source>
        <dbReference type="Google" id="ProtNLM"/>
    </source>
</evidence>
<dbReference type="STRING" id="687842.ASU31_08180"/>
<dbReference type="Proteomes" id="UP000051950">
    <property type="component" value="Unassembled WGS sequence"/>
</dbReference>
<dbReference type="PANTHER" id="PTHR31252">
    <property type="entry name" value="DUF4419 DOMAIN-CONTAINING PROTEIN"/>
    <property type="match status" value="1"/>
</dbReference>
<feature type="signal peptide" evidence="1">
    <location>
        <begin position="1"/>
        <end position="21"/>
    </location>
</feature>
<dbReference type="Pfam" id="PF14388">
    <property type="entry name" value="DUF4419"/>
    <property type="match status" value="1"/>
</dbReference>
<dbReference type="EMBL" id="LMZQ01000004">
    <property type="protein sequence ID" value="KRT16780.1"/>
    <property type="molecule type" value="Genomic_DNA"/>
</dbReference>
<dbReference type="OrthoDB" id="9806766at2"/>
<feature type="chain" id="PRO_5006665582" description="DUF4419 domain-containing protein" evidence="1">
    <location>
        <begin position="22"/>
        <end position="446"/>
    </location>
</feature>
<dbReference type="AlphaFoldDB" id="A0A0T5VSC4"/>
<sequence length="446" mass="50897">MKKILLLLVIFISTKSFCQKATVVEIETLSKPAKLIPVAPTQEILKVLKAHVEKNVEKLPDSLIYYGEHPFLTGILNSYIDHRPFVISPDIFWLLISQGFARHITQNAEELRSQMVNFEGRKTLTIVSDKIQIGNPQSDWASIFPQFNEQINDYTGKKLVGILTSDFTTTTPTSKIVSQVTIMEAVKSYFEFKVIIIGCGIPKITIEGTTQDWKKLLEKTKYLTQYKLDWWTNELIPILEEIIAAKKGKVNKDFWMNMVKYHTEKKYGTVNTIDGWIVKFFPYTKEGNKTGLKPITSVNNLASEIVKVPFILEDAQAHTKHNMEIWAGFIGLSQNNKDFTMKPEMSWAIVNKDSAPSETSVFGNKTSADDLSMSNISEIPKELYTLKSIGTLRIKFTKNIIIPDELSKIQIRRLELTGKITDAEKQRLAKLFPNNWLIINGKMIER</sequence>
<keyword evidence="1" id="KW-0732">Signal</keyword>
<reference evidence="2 3" key="1">
    <citation type="submission" date="2015-11" db="EMBL/GenBank/DDBJ databases">
        <title>Sequence of Pedobacter ginsenosidimutans.</title>
        <authorList>
            <person name="Carson E."/>
            <person name="Keyser V."/>
            <person name="Newman J."/>
            <person name="Miller J."/>
        </authorList>
    </citation>
    <scope>NUCLEOTIDE SEQUENCE [LARGE SCALE GENOMIC DNA]</scope>
    <source>
        <strain evidence="2 3">KACC 14530</strain>
    </source>
</reference>
<dbReference type="InterPro" id="IPR025533">
    <property type="entry name" value="DUF4419"/>
</dbReference>
<evidence type="ECO:0000313" key="3">
    <source>
        <dbReference type="Proteomes" id="UP000051950"/>
    </source>
</evidence>
<comment type="caution">
    <text evidence="2">The sequence shown here is derived from an EMBL/GenBank/DDBJ whole genome shotgun (WGS) entry which is preliminary data.</text>
</comment>
<evidence type="ECO:0000256" key="1">
    <source>
        <dbReference type="SAM" id="SignalP"/>
    </source>
</evidence>
<dbReference type="PANTHER" id="PTHR31252:SF11">
    <property type="entry name" value="DUF4419 DOMAIN-CONTAINING PROTEIN"/>
    <property type="match status" value="1"/>
</dbReference>
<proteinExistence type="predicted"/>